<dbReference type="AlphaFoldDB" id="A0A136Q7Q3"/>
<dbReference type="Pfam" id="PF02782">
    <property type="entry name" value="FGGY_C"/>
    <property type="match status" value="1"/>
</dbReference>
<accession>A0A136Q7Q3</accession>
<protein>
    <submittedName>
        <fullName evidence="10">Carbohydrate kinase, FGGY family protein</fullName>
    </submittedName>
</protein>
<dbReference type="EMBL" id="LSZW01000032">
    <property type="protein sequence ID" value="KXK66713.1"/>
    <property type="molecule type" value="Genomic_DNA"/>
</dbReference>
<dbReference type="PANTHER" id="PTHR10196">
    <property type="entry name" value="SUGAR KINASE"/>
    <property type="match status" value="1"/>
</dbReference>
<dbReference type="STRING" id="626937.HMPREF3293_00404"/>
<evidence type="ECO:0000256" key="7">
    <source>
        <dbReference type="ARBA" id="ARBA00023308"/>
    </source>
</evidence>
<keyword evidence="11" id="KW-1185">Reference proteome</keyword>
<gene>
    <name evidence="10" type="ORF">HMPREF3293_00404</name>
</gene>
<comment type="similarity">
    <text evidence="1">Belongs to the FGGY kinase family.</text>
</comment>
<dbReference type="Proteomes" id="UP000070366">
    <property type="component" value="Unassembled WGS sequence"/>
</dbReference>
<dbReference type="InterPro" id="IPR013449">
    <property type="entry name" value="Rhamnulokinase"/>
</dbReference>
<evidence type="ECO:0000313" key="10">
    <source>
        <dbReference type="EMBL" id="KXK66713.1"/>
    </source>
</evidence>
<evidence type="ECO:0000259" key="8">
    <source>
        <dbReference type="Pfam" id="PF00370"/>
    </source>
</evidence>
<keyword evidence="7" id="KW-0684">Rhamnose metabolism</keyword>
<dbReference type="SUPFAM" id="SSF53067">
    <property type="entry name" value="Actin-like ATPase domain"/>
    <property type="match status" value="2"/>
</dbReference>
<dbReference type="Pfam" id="PF00370">
    <property type="entry name" value="FGGY_N"/>
    <property type="match status" value="1"/>
</dbReference>
<dbReference type="GO" id="GO:0005524">
    <property type="term" value="F:ATP binding"/>
    <property type="evidence" value="ECO:0007669"/>
    <property type="project" value="UniProtKB-KW"/>
</dbReference>
<keyword evidence="2" id="KW-0808">Transferase</keyword>
<reference evidence="10 11" key="1">
    <citation type="submission" date="2016-02" db="EMBL/GenBank/DDBJ databases">
        <authorList>
            <person name="Wen L."/>
            <person name="He K."/>
            <person name="Yang H."/>
        </authorList>
    </citation>
    <scope>NUCLEOTIDE SEQUENCE [LARGE SCALE GENOMIC DNA]</scope>
    <source>
        <strain evidence="10 11">DSM 22607</strain>
    </source>
</reference>
<dbReference type="RefSeq" id="WP_147554740.1">
    <property type="nucleotide sequence ID" value="NZ_CABMOF010000018.1"/>
</dbReference>
<dbReference type="InterPro" id="IPR018485">
    <property type="entry name" value="FGGY_C"/>
</dbReference>
<organism evidence="10 11">
    <name type="scientific">Christensenella minuta</name>
    <dbReference type="NCBI Taxonomy" id="626937"/>
    <lineage>
        <taxon>Bacteria</taxon>
        <taxon>Bacillati</taxon>
        <taxon>Bacillota</taxon>
        <taxon>Clostridia</taxon>
        <taxon>Christensenellales</taxon>
        <taxon>Christensenellaceae</taxon>
        <taxon>Christensenella</taxon>
    </lineage>
</organism>
<keyword evidence="4 10" id="KW-0418">Kinase</keyword>
<evidence type="ECO:0000256" key="6">
    <source>
        <dbReference type="ARBA" id="ARBA00023157"/>
    </source>
</evidence>
<evidence type="ECO:0000256" key="1">
    <source>
        <dbReference type="ARBA" id="ARBA00009156"/>
    </source>
</evidence>
<dbReference type="GO" id="GO:0004370">
    <property type="term" value="F:glycerol kinase activity"/>
    <property type="evidence" value="ECO:0007669"/>
    <property type="project" value="TreeGrafter"/>
</dbReference>
<dbReference type="PANTHER" id="PTHR10196:SF93">
    <property type="entry name" value="L-RHAMNULOKINASE"/>
    <property type="match status" value="1"/>
</dbReference>
<feature type="domain" description="Carbohydrate kinase FGGY C-terminal" evidence="9">
    <location>
        <begin position="249"/>
        <end position="437"/>
    </location>
</feature>
<dbReference type="CDD" id="cd07771">
    <property type="entry name" value="ASKHA_NBD_FGGY_RhaB-like"/>
    <property type="match status" value="1"/>
</dbReference>
<keyword evidence="5" id="KW-0067">ATP-binding</keyword>
<dbReference type="InterPro" id="IPR018484">
    <property type="entry name" value="FGGY_N"/>
</dbReference>
<evidence type="ECO:0000256" key="2">
    <source>
        <dbReference type="ARBA" id="ARBA00022679"/>
    </source>
</evidence>
<evidence type="ECO:0000313" key="11">
    <source>
        <dbReference type="Proteomes" id="UP000070366"/>
    </source>
</evidence>
<name>A0A136Q7Q3_9FIRM</name>
<dbReference type="GO" id="GO:0005829">
    <property type="term" value="C:cytosol"/>
    <property type="evidence" value="ECO:0007669"/>
    <property type="project" value="TreeGrafter"/>
</dbReference>
<sequence length="462" mass="52160">MMAIKRVLALDYGASSMRSIEGAFNGERIECRELLRCRNELVRVKDNLYWDIGKMHRFSVEAIGCAETVDSVGIDTWGADFGMLDEEGKLLFLPRTYRDPQVQEFAEEVFSVVSGYELFESNGTIIEDICPLVHLCYWKKYAKDWFEKTRMIQFMANLICYLLTGEVTFDNTLASPSGMYSIVRDDWNMEIMRRLALPDVLPQTTERNDILGMTGIPEGGKKIPVMRICGHDTSSALMAVPAHHTEGILYVSTGSWVMTGCFLREPVITREVFEAGISNENGFDGEINFLKYCNGLFIVQECAREWETEGWKMDYGFLENGAKESEYGGYIDPDSPEFTKPGRMCHKIFDYLEHAGQPKPNGKAEIYAAVLNGIALSTAKTVRNITHILSRKFECIYVLGGGARSTYLCNEIKKQTRLKVYAGPVEATAIGNICTQLIRQKELLNRSEAASLLHNSTEIIEF</sequence>
<evidence type="ECO:0000256" key="3">
    <source>
        <dbReference type="ARBA" id="ARBA00022741"/>
    </source>
</evidence>
<feature type="domain" description="Carbohydrate kinase FGGY N-terminal" evidence="8">
    <location>
        <begin position="67"/>
        <end position="238"/>
    </location>
</feature>
<comment type="caution">
    <text evidence="10">The sequence shown here is derived from an EMBL/GenBank/DDBJ whole genome shotgun (WGS) entry which is preliminary data.</text>
</comment>
<evidence type="ECO:0000256" key="5">
    <source>
        <dbReference type="ARBA" id="ARBA00022840"/>
    </source>
</evidence>
<dbReference type="GO" id="GO:0008993">
    <property type="term" value="F:rhamnulokinase activity"/>
    <property type="evidence" value="ECO:0007669"/>
    <property type="project" value="InterPro"/>
</dbReference>
<dbReference type="GO" id="GO:0006071">
    <property type="term" value="P:glycerol metabolic process"/>
    <property type="evidence" value="ECO:0007669"/>
    <property type="project" value="TreeGrafter"/>
</dbReference>
<dbReference type="Gene3D" id="3.30.420.40">
    <property type="match status" value="2"/>
</dbReference>
<keyword evidence="3" id="KW-0547">Nucleotide-binding</keyword>
<evidence type="ECO:0000259" key="9">
    <source>
        <dbReference type="Pfam" id="PF02782"/>
    </source>
</evidence>
<dbReference type="GO" id="GO:0019301">
    <property type="term" value="P:rhamnose catabolic process"/>
    <property type="evidence" value="ECO:0007669"/>
    <property type="project" value="InterPro"/>
</dbReference>
<evidence type="ECO:0000256" key="4">
    <source>
        <dbReference type="ARBA" id="ARBA00022777"/>
    </source>
</evidence>
<proteinExistence type="inferred from homology"/>
<keyword evidence="6" id="KW-1015">Disulfide bond</keyword>
<dbReference type="InterPro" id="IPR043129">
    <property type="entry name" value="ATPase_NBD"/>
</dbReference>